<sequence>MKRILSIIAVTLTATGIAIGQSEFDALKFIQPDINGTARYTSMAGAFGALGGDPSAIKDNPAGLGIYRKSELTATLGINTQEITSNWRNGSTTIEGLYNPVFNNLSYVLAIPVSTYSSTNLVHSNFSFSFNRLKNFDRSTRINGGSGASSSLIDYLAYFSEGISGYNLYEASGYNPYGNTSIPWMSVLAANAGLITEVDTVNNIWESVLLPNETVSPYYTLREQGYLNEFSIGWSGNFNNRLFLGATLNFYDLNYYSETEYNETFSMDGYLSLLNTFRSDATGLGLKLGTIYAPLDYLRLGISIQTPIVFSVKDYHYADLKYGYQTQSGAINDKEMTPEGDNNYKLQGPFTYNLSGSFILGKKAVIGIEYVTSLNSGSKFMDMNNSTFNHSYENDSIKVLFNKQTMVKIGGEYKLTDHFSIRAGYAFASPATSGKLGKEFNPNTIRTDVEYFVPSGNTQFLTAGLGYRESNWYVDLAVMNKVYDEKFYAYNSSKLAANRANVPGNVTTSNINIIGTIGLRF</sequence>
<evidence type="ECO:0000256" key="6">
    <source>
        <dbReference type="ARBA" id="ARBA00023237"/>
    </source>
</evidence>
<dbReference type="PANTHER" id="PTHR35093">
    <property type="entry name" value="OUTER MEMBRANE PROTEIN NMB0088-RELATED"/>
    <property type="match status" value="1"/>
</dbReference>
<dbReference type="SUPFAM" id="SSF56935">
    <property type="entry name" value="Porins"/>
    <property type="match status" value="1"/>
</dbReference>
<comment type="caution">
    <text evidence="7">The sequence shown here is derived from an EMBL/GenBank/DDBJ whole genome shotgun (WGS) entry which is preliminary data.</text>
</comment>
<dbReference type="GO" id="GO:0015483">
    <property type="term" value="F:long-chain fatty acid transporting porin activity"/>
    <property type="evidence" value="ECO:0007669"/>
    <property type="project" value="TreeGrafter"/>
</dbReference>
<keyword evidence="4" id="KW-0732">Signal</keyword>
<keyword evidence="6" id="KW-0998">Cell outer membrane</keyword>
<dbReference type="PANTHER" id="PTHR35093:SF8">
    <property type="entry name" value="OUTER MEMBRANE PROTEIN NMB0088-RELATED"/>
    <property type="match status" value="1"/>
</dbReference>
<dbReference type="GO" id="GO:0009279">
    <property type="term" value="C:cell outer membrane"/>
    <property type="evidence" value="ECO:0007669"/>
    <property type="project" value="UniProtKB-SubCell"/>
</dbReference>
<evidence type="ECO:0000256" key="1">
    <source>
        <dbReference type="ARBA" id="ARBA00004571"/>
    </source>
</evidence>
<evidence type="ECO:0000256" key="4">
    <source>
        <dbReference type="ARBA" id="ARBA00022729"/>
    </source>
</evidence>
<evidence type="ECO:0000256" key="2">
    <source>
        <dbReference type="ARBA" id="ARBA00022452"/>
    </source>
</evidence>
<comment type="subcellular location">
    <subcellularLocation>
        <location evidence="1">Cell outer membrane</location>
        <topology evidence="1">Multi-pass membrane protein</topology>
    </subcellularLocation>
</comment>
<gene>
    <name evidence="7" type="ORF">SDC9_45314</name>
</gene>
<proteinExistence type="predicted"/>
<reference evidence="7" key="1">
    <citation type="submission" date="2019-08" db="EMBL/GenBank/DDBJ databases">
        <authorList>
            <person name="Kucharzyk K."/>
            <person name="Murdoch R.W."/>
            <person name="Higgins S."/>
            <person name="Loffler F."/>
        </authorList>
    </citation>
    <scope>NUCLEOTIDE SEQUENCE</scope>
</reference>
<dbReference type="EMBL" id="VSSQ01000647">
    <property type="protein sequence ID" value="MPL99099.1"/>
    <property type="molecule type" value="Genomic_DNA"/>
</dbReference>
<keyword evidence="3" id="KW-0812">Transmembrane</keyword>
<keyword evidence="5" id="KW-0472">Membrane</keyword>
<organism evidence="7">
    <name type="scientific">bioreactor metagenome</name>
    <dbReference type="NCBI Taxonomy" id="1076179"/>
    <lineage>
        <taxon>unclassified sequences</taxon>
        <taxon>metagenomes</taxon>
        <taxon>ecological metagenomes</taxon>
    </lineage>
</organism>
<evidence type="ECO:0008006" key="8">
    <source>
        <dbReference type="Google" id="ProtNLM"/>
    </source>
</evidence>
<protein>
    <recommendedName>
        <fullName evidence="8">Outer membrane protein transport protein (OMPP1/FadL/TodX)</fullName>
    </recommendedName>
</protein>
<evidence type="ECO:0000256" key="3">
    <source>
        <dbReference type="ARBA" id="ARBA00022692"/>
    </source>
</evidence>
<dbReference type="Gene3D" id="2.40.160.60">
    <property type="entry name" value="Outer membrane protein transport protein (OMPP1/FadL/TodX)"/>
    <property type="match status" value="1"/>
</dbReference>
<dbReference type="AlphaFoldDB" id="A0A644W5R1"/>
<evidence type="ECO:0000313" key="7">
    <source>
        <dbReference type="EMBL" id="MPL99099.1"/>
    </source>
</evidence>
<dbReference type="Pfam" id="PF03349">
    <property type="entry name" value="Toluene_X"/>
    <property type="match status" value="1"/>
</dbReference>
<name>A0A644W5R1_9ZZZZ</name>
<accession>A0A644W5R1</accession>
<keyword evidence="2" id="KW-1134">Transmembrane beta strand</keyword>
<dbReference type="InterPro" id="IPR005017">
    <property type="entry name" value="OMPP1/FadL/TodX"/>
</dbReference>
<evidence type="ECO:0000256" key="5">
    <source>
        <dbReference type="ARBA" id="ARBA00023136"/>
    </source>
</evidence>